<dbReference type="EMBL" id="JAPQKH010000002">
    <property type="protein sequence ID" value="KAJ5113100.1"/>
    <property type="molecule type" value="Genomic_DNA"/>
</dbReference>
<organism evidence="2 3">
    <name type="scientific">Penicillium angulare</name>
    <dbReference type="NCBI Taxonomy" id="116970"/>
    <lineage>
        <taxon>Eukaryota</taxon>
        <taxon>Fungi</taxon>
        <taxon>Dikarya</taxon>
        <taxon>Ascomycota</taxon>
        <taxon>Pezizomycotina</taxon>
        <taxon>Eurotiomycetes</taxon>
        <taxon>Eurotiomycetidae</taxon>
        <taxon>Eurotiales</taxon>
        <taxon>Aspergillaceae</taxon>
        <taxon>Penicillium</taxon>
    </lineage>
</organism>
<evidence type="ECO:0000259" key="1">
    <source>
        <dbReference type="PROSITE" id="PS50097"/>
    </source>
</evidence>
<reference evidence="2" key="2">
    <citation type="journal article" date="2023" name="IMA Fungus">
        <title>Comparative genomic study of the Penicillium genus elucidates a diverse pangenome and 15 lateral gene transfer events.</title>
        <authorList>
            <person name="Petersen C."/>
            <person name="Sorensen T."/>
            <person name="Nielsen M.R."/>
            <person name="Sondergaard T.E."/>
            <person name="Sorensen J.L."/>
            <person name="Fitzpatrick D.A."/>
            <person name="Frisvad J.C."/>
            <person name="Nielsen K.L."/>
        </authorList>
    </citation>
    <scope>NUCLEOTIDE SEQUENCE</scope>
    <source>
        <strain evidence="2">IBT 30069</strain>
    </source>
</reference>
<dbReference type="AlphaFoldDB" id="A0A9W9KP15"/>
<dbReference type="Proteomes" id="UP001149165">
    <property type="component" value="Unassembled WGS sequence"/>
</dbReference>
<dbReference type="InterPro" id="IPR000210">
    <property type="entry name" value="BTB/POZ_dom"/>
</dbReference>
<comment type="caution">
    <text evidence="2">The sequence shown here is derived from an EMBL/GenBank/DDBJ whole genome shotgun (WGS) entry which is preliminary data.</text>
</comment>
<dbReference type="PROSITE" id="PS50097">
    <property type="entry name" value="BTB"/>
    <property type="match status" value="1"/>
</dbReference>
<name>A0A9W9KP15_9EURO</name>
<gene>
    <name evidence="2" type="ORF">N7456_001634</name>
</gene>
<reference evidence="2" key="1">
    <citation type="submission" date="2022-11" db="EMBL/GenBank/DDBJ databases">
        <authorList>
            <person name="Petersen C."/>
        </authorList>
    </citation>
    <scope>NUCLEOTIDE SEQUENCE</scope>
    <source>
        <strain evidence="2">IBT 30069</strain>
    </source>
</reference>
<dbReference type="Pfam" id="PF00651">
    <property type="entry name" value="BTB"/>
    <property type="match status" value="1"/>
</dbReference>
<evidence type="ECO:0000313" key="2">
    <source>
        <dbReference type="EMBL" id="KAJ5113100.1"/>
    </source>
</evidence>
<dbReference type="Gene3D" id="3.30.710.10">
    <property type="entry name" value="Potassium Channel Kv1.1, Chain A"/>
    <property type="match status" value="1"/>
</dbReference>
<dbReference type="CDD" id="cd18186">
    <property type="entry name" value="BTB_POZ_ZBTB_KLHL-like"/>
    <property type="match status" value="1"/>
</dbReference>
<feature type="domain" description="BTB" evidence="1">
    <location>
        <begin position="54"/>
        <end position="136"/>
    </location>
</feature>
<dbReference type="SUPFAM" id="SSF54695">
    <property type="entry name" value="POZ domain"/>
    <property type="match status" value="1"/>
</dbReference>
<evidence type="ECO:0000313" key="3">
    <source>
        <dbReference type="Proteomes" id="UP001149165"/>
    </source>
</evidence>
<sequence>MCTADFTWPNDYSNPDHVKSQKSFHSPSMATGDILKRKHAIAFPPDSDTIDNDGDVFIVVEGQGEVATRRFLVSSKVLSLASPVFEKLFGPNFKEGKELANKTRPDIELHDDDAEAMSTLFNVLHFRETGEVLKMDIKRLAKVAIHCDKYDCARALTPWIPYWFNQLEALPTGSESDEPQPTVEETGLLLLAAHFFRALTIFSDHFAQAQKILPPGFELEWAKTLDLRLMSDEITCRYSFRYDLF</sequence>
<dbReference type="InterPro" id="IPR011333">
    <property type="entry name" value="SKP1/BTB/POZ_sf"/>
</dbReference>
<protein>
    <recommendedName>
        <fullName evidence="1">BTB domain-containing protein</fullName>
    </recommendedName>
</protein>
<proteinExistence type="predicted"/>
<keyword evidence="3" id="KW-1185">Reference proteome</keyword>
<dbReference type="OrthoDB" id="5275938at2759"/>
<accession>A0A9W9KP15</accession>